<evidence type="ECO:0000256" key="5">
    <source>
        <dbReference type="ARBA" id="ARBA00023004"/>
    </source>
</evidence>
<keyword evidence="10" id="KW-1185">Reference proteome</keyword>
<keyword evidence="6 7" id="KW-0411">Iron-sulfur</keyword>
<dbReference type="Pfam" id="PF04104">
    <property type="entry name" value="DNA_primase_lrg"/>
    <property type="match status" value="1"/>
</dbReference>
<dbReference type="GO" id="GO:0006269">
    <property type="term" value="P:DNA replication, synthesis of primer"/>
    <property type="evidence" value="ECO:0007669"/>
    <property type="project" value="UniProtKB-UniRule"/>
</dbReference>
<dbReference type="InterPro" id="IPR007238">
    <property type="entry name" value="DNA_primase_lsu_euk/arc"/>
</dbReference>
<evidence type="ECO:0000259" key="8">
    <source>
        <dbReference type="Pfam" id="PF04104"/>
    </source>
</evidence>
<evidence type="ECO:0000256" key="3">
    <source>
        <dbReference type="ARBA" id="ARBA00022705"/>
    </source>
</evidence>
<comment type="caution">
    <text evidence="9">The sequence shown here is derived from an EMBL/GenBank/DDBJ whole genome shotgun (WGS) entry which is preliminary data.</text>
</comment>
<sequence>MCYITKYNLVVRFGNKDLAKYPFLKEAFSYITKYDFKLEDLDSKDYLHLIDKAAEKIENYLFFGRFEYQINYSKTHETIVQEEVIIFLISLLLIKSISIDVVTKKFALMESMRFEKYLISDLNTADRDDKTIKLILYKIFEDLFSTKILLEVDVYNFYKIRINDYLDHPIAFQEKEWNLINRTLHNGFVYLDGSEIVRLFRNELYLLIIDRIKKMSITRIPDTIMAISKSIKSRWEQIHHSINAPVSNAVTPPCIQHIYDQISKGENLPHPARLLLGTFLIYSNKTLEEMLELFKRLPDFDEKITRYQLEHLAGKRGNSKRYFVPSCEKIKLENLCYETRICQGISNPTQLIRKKSGI</sequence>
<evidence type="ECO:0000256" key="7">
    <source>
        <dbReference type="HAMAP-Rule" id="MF_00701"/>
    </source>
</evidence>
<gene>
    <name evidence="9" type="primary">priB</name>
    <name evidence="7" type="synonym">priL</name>
    <name evidence="9" type="ORF">NARC_140046</name>
</gene>
<dbReference type="PANTHER" id="PTHR10537:SF3">
    <property type="entry name" value="DNA PRIMASE LARGE SUBUNIT"/>
    <property type="match status" value="1"/>
</dbReference>
<keyword evidence="3 7" id="KW-0235">DNA replication</keyword>
<dbReference type="GO" id="GO:0006270">
    <property type="term" value="P:DNA replication initiation"/>
    <property type="evidence" value="ECO:0007669"/>
    <property type="project" value="TreeGrafter"/>
</dbReference>
<evidence type="ECO:0000256" key="1">
    <source>
        <dbReference type="ARBA" id="ARBA00022485"/>
    </source>
</evidence>
<dbReference type="AlphaFoldDB" id="A0A557SSK4"/>
<keyword evidence="4 7" id="KW-0479">Metal-binding</keyword>
<evidence type="ECO:0000313" key="10">
    <source>
        <dbReference type="Proteomes" id="UP000315289"/>
    </source>
</evidence>
<keyword evidence="9" id="KW-0548">Nucleotidyltransferase</keyword>
<keyword evidence="5 7" id="KW-0408">Iron</keyword>
<name>A0A557SSK4_9ARCH</name>
<dbReference type="GO" id="GO:0051539">
    <property type="term" value="F:4 iron, 4 sulfur cluster binding"/>
    <property type="evidence" value="ECO:0007669"/>
    <property type="project" value="UniProtKB-UniRule"/>
</dbReference>
<dbReference type="InterPro" id="IPR023642">
    <property type="entry name" value="DNA_primase_lsu_PriL"/>
</dbReference>
<feature type="binding site" evidence="7">
    <location>
        <position position="342"/>
    </location>
    <ligand>
        <name>[4Fe-4S] cluster</name>
        <dbReference type="ChEBI" id="CHEBI:49883"/>
    </ligand>
</feature>
<dbReference type="CDD" id="cd06560">
    <property type="entry name" value="PriL"/>
    <property type="match status" value="1"/>
</dbReference>
<organism evidence="9 10">
    <name type="scientific">Candidatus Nitrosocosmicus arcticus</name>
    <dbReference type="NCBI Taxonomy" id="2035267"/>
    <lineage>
        <taxon>Archaea</taxon>
        <taxon>Nitrososphaerota</taxon>
        <taxon>Nitrososphaeria</taxon>
        <taxon>Nitrososphaerales</taxon>
        <taxon>Nitrososphaeraceae</taxon>
        <taxon>Candidatus Nitrosocosmicus</taxon>
    </lineage>
</organism>
<evidence type="ECO:0000313" key="9">
    <source>
        <dbReference type="EMBL" id="TVP39591.1"/>
    </source>
</evidence>
<keyword evidence="1 7" id="KW-0004">4Fe-4S</keyword>
<feature type="binding site" evidence="7">
    <location>
        <position position="327"/>
    </location>
    <ligand>
        <name>[4Fe-4S] cluster</name>
        <dbReference type="ChEBI" id="CHEBI:49883"/>
    </ligand>
</feature>
<evidence type="ECO:0000256" key="4">
    <source>
        <dbReference type="ARBA" id="ARBA00022723"/>
    </source>
</evidence>
<keyword evidence="9" id="KW-0808">Transferase</keyword>
<dbReference type="SUPFAM" id="SSF140914">
    <property type="entry name" value="PriB N-terminal domain-like"/>
    <property type="match status" value="1"/>
</dbReference>
<comment type="similarity">
    <text evidence="7">Belongs to the eukaryotic-type primase large subunit family.</text>
</comment>
<dbReference type="Proteomes" id="UP000315289">
    <property type="component" value="Unassembled WGS sequence"/>
</dbReference>
<dbReference type="EMBL" id="VOAH01000014">
    <property type="protein sequence ID" value="TVP39591.1"/>
    <property type="molecule type" value="Genomic_DNA"/>
</dbReference>
<comment type="function">
    <text evidence="7">Regulatory subunit of DNA primase, an RNA polymerase that catalyzes the synthesis of short RNA molecules used as primers for DNA polymerase during DNA replication. Stabilizes and modulates the activity of the small subunit, increasing the rate of DNA synthesis, and conferring RNA synthesis capability. The DNA polymerase activity may enable DNA primase to also catalyze primer extension after primer synthesis. May also play a role in DNA repair.</text>
</comment>
<comment type="subunit">
    <text evidence="7">Heterodimer of a small subunit (PriS) and a large subunit (PriL).</text>
</comment>
<dbReference type="GO" id="GO:0046872">
    <property type="term" value="F:metal ion binding"/>
    <property type="evidence" value="ECO:0007669"/>
    <property type="project" value="UniProtKB-KW"/>
</dbReference>
<comment type="cofactor">
    <cofactor evidence="7">
        <name>[4Fe-4S] cluster</name>
        <dbReference type="ChEBI" id="CHEBI:49883"/>
    </cofactor>
    <text evidence="7">Binds 1 [4Fe-4S] cluster.</text>
</comment>
<evidence type="ECO:0000256" key="6">
    <source>
        <dbReference type="ARBA" id="ARBA00023014"/>
    </source>
</evidence>
<accession>A0A557SSK4</accession>
<feature type="binding site" evidence="7">
    <location>
        <position position="336"/>
    </location>
    <ligand>
        <name>[4Fe-4S] cluster</name>
        <dbReference type="ChEBI" id="CHEBI:49883"/>
    </ligand>
</feature>
<dbReference type="HAMAP" id="MF_00701">
    <property type="entry name" value="DNA_primase_lrg_arc"/>
    <property type="match status" value="1"/>
</dbReference>
<evidence type="ECO:0000256" key="2">
    <source>
        <dbReference type="ARBA" id="ARBA00022515"/>
    </source>
</evidence>
<protein>
    <recommendedName>
        <fullName evidence="7">DNA primase large subunit PriL</fullName>
    </recommendedName>
</protein>
<dbReference type="PANTHER" id="PTHR10537">
    <property type="entry name" value="DNA PRIMASE LARGE SUBUNIT"/>
    <property type="match status" value="1"/>
</dbReference>
<dbReference type="GO" id="GO:1990077">
    <property type="term" value="C:primosome complex"/>
    <property type="evidence" value="ECO:0007669"/>
    <property type="project" value="UniProtKB-KW"/>
</dbReference>
<reference evidence="9 10" key="1">
    <citation type="journal article" date="2019" name="Front. Microbiol.">
        <title>Ammonia Oxidation by the Arctic Terrestrial Thaumarchaeote Candidatus Nitrosocosmicus arcticus Is Stimulated by Increasing Temperatures.</title>
        <authorList>
            <person name="Alves R.J.E."/>
            <person name="Kerou M."/>
            <person name="Zappe A."/>
            <person name="Bittner R."/>
            <person name="Abby S.S."/>
            <person name="Schmidt H.A."/>
            <person name="Pfeifer K."/>
            <person name="Schleper C."/>
        </authorList>
    </citation>
    <scope>NUCLEOTIDE SEQUENCE [LARGE SCALE GENOMIC DNA]</scope>
    <source>
        <strain evidence="9 10">Kfb</strain>
    </source>
</reference>
<feature type="binding site" evidence="7">
    <location>
        <position position="254"/>
    </location>
    <ligand>
        <name>[4Fe-4S] cluster</name>
        <dbReference type="ChEBI" id="CHEBI:49883"/>
    </ligand>
</feature>
<dbReference type="InterPro" id="IPR058560">
    <property type="entry name" value="DNA_primase_C"/>
</dbReference>
<keyword evidence="2 7" id="KW-0639">Primosome</keyword>
<feature type="domain" description="DNA primase large subunit C-terminal" evidence="8">
    <location>
        <begin position="246"/>
        <end position="334"/>
    </location>
</feature>
<proteinExistence type="inferred from homology"/>
<dbReference type="GO" id="GO:0003899">
    <property type="term" value="F:DNA-directed RNA polymerase activity"/>
    <property type="evidence" value="ECO:0007669"/>
    <property type="project" value="InterPro"/>
</dbReference>